<evidence type="ECO:0000259" key="2">
    <source>
        <dbReference type="Pfam" id="PF00753"/>
    </source>
</evidence>
<dbReference type="RefSeq" id="WP_006900366.1">
    <property type="nucleotide sequence ID" value="NZ_BAOQ01000018.1"/>
</dbReference>
<dbReference type="EMBL" id="BAOQ01000018">
    <property type="protein sequence ID" value="GAC84132.1"/>
    <property type="molecule type" value="Genomic_DNA"/>
</dbReference>
<gene>
    <name evidence="3" type="ORF">GP2_018_00550</name>
</gene>
<dbReference type="Gene3D" id="3.60.15.10">
    <property type="entry name" value="Ribonuclease Z/Hydroxyacylglutathione hydrolase-like"/>
    <property type="match status" value="1"/>
</dbReference>
<proteinExistence type="predicted"/>
<dbReference type="PANTHER" id="PTHR43546:SF3">
    <property type="entry name" value="UPF0173 METAL-DEPENDENT HYDROLASE MJ1163"/>
    <property type="match status" value="1"/>
</dbReference>
<keyword evidence="4" id="KW-1185">Reference proteome</keyword>
<protein>
    <recommendedName>
        <fullName evidence="2">Metallo-beta-lactamase domain-containing protein</fullName>
    </recommendedName>
</protein>
<accession>A0ABQ0IKN8</accession>
<name>A0ABQ0IKN8_9ACTN</name>
<evidence type="ECO:0000256" key="1">
    <source>
        <dbReference type="SAM" id="SignalP"/>
    </source>
</evidence>
<dbReference type="SUPFAM" id="SSF56281">
    <property type="entry name" value="Metallo-hydrolase/oxidoreductase"/>
    <property type="match status" value="1"/>
</dbReference>
<dbReference type="InterPro" id="IPR050114">
    <property type="entry name" value="UPF0173_UPF0282_UlaG_hydrolase"/>
</dbReference>
<keyword evidence="1" id="KW-0732">Signal</keyword>
<dbReference type="Pfam" id="PF00753">
    <property type="entry name" value="Lactamase_B"/>
    <property type="match status" value="1"/>
</dbReference>
<sequence length="355" mass="37619">MRRRLVVVLSILLTLAGLAVPQAATAHPDATLVAARSAVFGKHNVDQTTGALRADRIVFSWFGVSGFAVAMAGHVFLTDAWVPNVYTGHVPTSRAQIAAIKPSHIFIGHGHFDHAADAAEIARASGARIVGSAAHCAHFRTTAAPGVSCDAAVPSGARPGSLHIYQGLPGITVRALPHLHSTMKAPTGEHAPLLPIPPSGRLLVQPPRPEELRRLAGHLNDPEGGAVLYAFEVGGRTVVWNDSVGPLGQDPAGPDIVAALRRLRPVDLHVGSIQGFNEITNGLGDAVGYIDALQPRIFVPNHHDDWFPVIATPAVSRERAFLDALSSVDAAPEVRYLRDPEDYLRPDRVTLPIGG</sequence>
<feature type="chain" id="PRO_5045083709" description="Metallo-beta-lactamase domain-containing protein" evidence="1">
    <location>
        <begin position="27"/>
        <end position="355"/>
    </location>
</feature>
<dbReference type="InterPro" id="IPR001279">
    <property type="entry name" value="Metallo-B-lactamas"/>
</dbReference>
<reference evidence="3 4" key="1">
    <citation type="submission" date="2013-02" db="EMBL/GenBank/DDBJ databases">
        <title>Whole genome shotgun sequence of Gordonia paraffinivorans NBRC 108238.</title>
        <authorList>
            <person name="Isaki-Nakamura S."/>
            <person name="Hosoyama A."/>
            <person name="Tsuchikane K."/>
            <person name="Ando Y."/>
            <person name="Baba S."/>
            <person name="Ohji S."/>
            <person name="Hamada M."/>
            <person name="Tamura T."/>
            <person name="Yamazoe A."/>
            <person name="Yamazaki S."/>
            <person name="Fujita N."/>
        </authorList>
    </citation>
    <scope>NUCLEOTIDE SEQUENCE [LARGE SCALE GENOMIC DNA]</scope>
    <source>
        <strain evidence="3 4">NBRC 108238</strain>
    </source>
</reference>
<dbReference type="InterPro" id="IPR036866">
    <property type="entry name" value="RibonucZ/Hydroxyglut_hydro"/>
</dbReference>
<dbReference type="Proteomes" id="UP000035021">
    <property type="component" value="Unassembled WGS sequence"/>
</dbReference>
<feature type="signal peptide" evidence="1">
    <location>
        <begin position="1"/>
        <end position="26"/>
    </location>
</feature>
<evidence type="ECO:0000313" key="4">
    <source>
        <dbReference type="Proteomes" id="UP000035021"/>
    </source>
</evidence>
<feature type="domain" description="Metallo-beta-lactamase" evidence="2">
    <location>
        <begin position="95"/>
        <end position="143"/>
    </location>
</feature>
<comment type="caution">
    <text evidence="3">The sequence shown here is derived from an EMBL/GenBank/DDBJ whole genome shotgun (WGS) entry which is preliminary data.</text>
</comment>
<dbReference type="PANTHER" id="PTHR43546">
    <property type="entry name" value="UPF0173 METAL-DEPENDENT HYDROLASE MJ1163-RELATED"/>
    <property type="match status" value="1"/>
</dbReference>
<evidence type="ECO:0000313" key="3">
    <source>
        <dbReference type="EMBL" id="GAC84132.1"/>
    </source>
</evidence>
<organism evidence="3 4">
    <name type="scientific">Gordonia paraffinivorans NBRC 108238</name>
    <dbReference type="NCBI Taxonomy" id="1223543"/>
    <lineage>
        <taxon>Bacteria</taxon>
        <taxon>Bacillati</taxon>
        <taxon>Actinomycetota</taxon>
        <taxon>Actinomycetes</taxon>
        <taxon>Mycobacteriales</taxon>
        <taxon>Gordoniaceae</taxon>
        <taxon>Gordonia</taxon>
    </lineage>
</organism>